<keyword evidence="3" id="KW-1185">Reference proteome</keyword>
<comment type="caution">
    <text evidence="2">The sequence shown here is derived from an EMBL/GenBank/DDBJ whole genome shotgun (WGS) entry which is preliminary data.</text>
</comment>
<feature type="transmembrane region" description="Helical" evidence="1">
    <location>
        <begin position="6"/>
        <end position="24"/>
    </location>
</feature>
<dbReference type="RefSeq" id="WP_136461726.1">
    <property type="nucleotide sequence ID" value="NZ_SRKY01000001.1"/>
</dbReference>
<gene>
    <name evidence="2" type="ORF">E4Z66_04445</name>
</gene>
<name>A0A4S4NKK7_9RHOB</name>
<dbReference type="AlphaFoldDB" id="A0A4S4NKK7"/>
<dbReference type="EMBL" id="SRKY01000001">
    <property type="protein sequence ID" value="THH38811.1"/>
    <property type="molecule type" value="Genomic_DNA"/>
</dbReference>
<dbReference type="OrthoDB" id="7745385at2"/>
<feature type="transmembrane region" description="Helical" evidence="1">
    <location>
        <begin position="31"/>
        <end position="52"/>
    </location>
</feature>
<reference evidence="2 3" key="1">
    <citation type="submission" date="2019-04" db="EMBL/GenBank/DDBJ databases">
        <title>Shimia ponticola sp. nov., isolated from seawater.</title>
        <authorList>
            <person name="Kim Y.-O."/>
            <person name="Yoon J.-H."/>
        </authorList>
    </citation>
    <scope>NUCLEOTIDE SEQUENCE [LARGE SCALE GENOMIC DNA]</scope>
    <source>
        <strain evidence="2 3">MYP11</strain>
    </source>
</reference>
<proteinExistence type="predicted"/>
<evidence type="ECO:0000313" key="3">
    <source>
        <dbReference type="Proteomes" id="UP000306602"/>
    </source>
</evidence>
<evidence type="ECO:0000313" key="2">
    <source>
        <dbReference type="EMBL" id="THH38811.1"/>
    </source>
</evidence>
<evidence type="ECO:0000256" key="1">
    <source>
        <dbReference type="SAM" id="Phobius"/>
    </source>
</evidence>
<dbReference type="Proteomes" id="UP000306602">
    <property type="component" value="Unassembled WGS sequence"/>
</dbReference>
<sequence>MMAWLTTWWVWIAIGLVFGIIEVLAPGFIFLGFMLGALIVGLIALVAQGFIAGLSFNALMALFAGLSLLSWIALRLAFRRQSSGAKTFTNDIND</sequence>
<keyword evidence="1" id="KW-0472">Membrane</keyword>
<evidence type="ECO:0008006" key="4">
    <source>
        <dbReference type="Google" id="ProtNLM"/>
    </source>
</evidence>
<accession>A0A4S4NKK7</accession>
<organism evidence="2 3">
    <name type="scientific">Aliishimia ponticola</name>
    <dbReference type="NCBI Taxonomy" id="2499833"/>
    <lineage>
        <taxon>Bacteria</taxon>
        <taxon>Pseudomonadati</taxon>
        <taxon>Pseudomonadota</taxon>
        <taxon>Alphaproteobacteria</taxon>
        <taxon>Rhodobacterales</taxon>
        <taxon>Paracoccaceae</taxon>
        <taxon>Aliishimia</taxon>
    </lineage>
</organism>
<protein>
    <recommendedName>
        <fullName evidence="4">NfeD family protein</fullName>
    </recommendedName>
</protein>
<feature type="transmembrane region" description="Helical" evidence="1">
    <location>
        <begin position="58"/>
        <end position="78"/>
    </location>
</feature>
<keyword evidence="1" id="KW-0812">Transmembrane</keyword>
<keyword evidence="1" id="KW-1133">Transmembrane helix</keyword>